<dbReference type="OrthoDB" id="6066359at2759"/>
<dbReference type="AlphaFoldDB" id="A0A8B6ECZ1"/>
<organism evidence="1 2">
    <name type="scientific">Mytilus galloprovincialis</name>
    <name type="common">Mediterranean mussel</name>
    <dbReference type="NCBI Taxonomy" id="29158"/>
    <lineage>
        <taxon>Eukaryota</taxon>
        <taxon>Metazoa</taxon>
        <taxon>Spiralia</taxon>
        <taxon>Lophotrochozoa</taxon>
        <taxon>Mollusca</taxon>
        <taxon>Bivalvia</taxon>
        <taxon>Autobranchia</taxon>
        <taxon>Pteriomorphia</taxon>
        <taxon>Mytilida</taxon>
        <taxon>Mytiloidea</taxon>
        <taxon>Mytilidae</taxon>
        <taxon>Mytilinae</taxon>
        <taxon>Mytilus</taxon>
    </lineage>
</organism>
<comment type="caution">
    <text evidence="1">The sequence shown here is derived from an EMBL/GenBank/DDBJ whole genome shotgun (WGS) entry which is preliminary data.</text>
</comment>
<dbReference type="SUPFAM" id="SSF101898">
    <property type="entry name" value="NHL repeat"/>
    <property type="match status" value="1"/>
</dbReference>
<keyword evidence="2" id="KW-1185">Reference proteome</keyword>
<dbReference type="Proteomes" id="UP000596742">
    <property type="component" value="Unassembled WGS sequence"/>
</dbReference>
<gene>
    <name evidence="1" type="ORF">MGAL_10B080535</name>
</gene>
<reference evidence="1" key="1">
    <citation type="submission" date="2018-11" db="EMBL/GenBank/DDBJ databases">
        <authorList>
            <person name="Alioto T."/>
            <person name="Alioto T."/>
        </authorList>
    </citation>
    <scope>NUCLEOTIDE SEQUENCE</scope>
</reference>
<dbReference type="Gene3D" id="2.120.10.30">
    <property type="entry name" value="TolB, C-terminal domain"/>
    <property type="match status" value="1"/>
</dbReference>
<accession>A0A8B6ECZ1</accession>
<dbReference type="InterPro" id="IPR011042">
    <property type="entry name" value="6-blade_b-propeller_TolB-like"/>
</dbReference>
<dbReference type="EMBL" id="UYJE01005015">
    <property type="protein sequence ID" value="VDI33204.1"/>
    <property type="molecule type" value="Genomic_DNA"/>
</dbReference>
<name>A0A8B6ECZ1_MYTGA</name>
<sequence length="331" mass="37487">MNNLIHNKVKHVRSITSTLQDYKIGVEIHKGITSLLENVDRFGKIKVEENTFSLPFKDAKVDQAQIVHIPTGQSFDRTSLQLRQKFQIKDKNNYTNLRGCWILPKSHLLIADYYGDKVIMEYKDDGRHIRDIPVSDQPFDLAIIDSDRIAVSYFGNNMEILNINNKTVLAKVSFESGCYGISYQNGNIYISVVHEGIVEMDVSGKRLRTIGGKYAKGGMYHLTTTHDRIYCTNIDQNLVYCCSMMGEDIWTFTNQSLNDPRGISADGDQNVFVVGLSSNNLMMIQHDGKDSKMLLSKSDGLNKPVSVHYNRDKKLLLVCNVKGDAFLYSVI</sequence>
<proteinExistence type="predicted"/>
<evidence type="ECO:0000313" key="2">
    <source>
        <dbReference type="Proteomes" id="UP000596742"/>
    </source>
</evidence>
<evidence type="ECO:0000313" key="1">
    <source>
        <dbReference type="EMBL" id="VDI33204.1"/>
    </source>
</evidence>
<protein>
    <submittedName>
        <fullName evidence="1">Uncharacterized protein</fullName>
    </submittedName>
</protein>